<comment type="caution">
    <text evidence="2">The sequence shown here is derived from an EMBL/GenBank/DDBJ whole genome shotgun (WGS) entry which is preliminary data.</text>
</comment>
<dbReference type="Pfam" id="PF05134">
    <property type="entry name" value="T2SSL"/>
    <property type="match status" value="1"/>
</dbReference>
<proteinExistence type="predicted"/>
<dbReference type="GO" id="GO:0009276">
    <property type="term" value="C:Gram-negative-bacterium-type cell wall"/>
    <property type="evidence" value="ECO:0007669"/>
    <property type="project" value="InterPro"/>
</dbReference>
<name>A0A202BBJ7_CHRVL</name>
<dbReference type="InterPro" id="IPR024230">
    <property type="entry name" value="GspL_cyto_dom"/>
</dbReference>
<accession>A0A202BBJ7</accession>
<protein>
    <recommendedName>
        <fullName evidence="1">GspL cytoplasmic actin-ATPase-like domain-containing protein</fullName>
    </recommendedName>
</protein>
<dbReference type="GO" id="GO:0015628">
    <property type="term" value="P:protein secretion by the type II secretion system"/>
    <property type="evidence" value="ECO:0007669"/>
    <property type="project" value="InterPro"/>
</dbReference>
<keyword evidence="3" id="KW-1185">Reference proteome</keyword>
<organism evidence="2 3">
    <name type="scientific">Chromobacterium violaceum</name>
    <dbReference type="NCBI Taxonomy" id="536"/>
    <lineage>
        <taxon>Bacteria</taxon>
        <taxon>Pseudomonadati</taxon>
        <taxon>Pseudomonadota</taxon>
        <taxon>Betaproteobacteria</taxon>
        <taxon>Neisseriales</taxon>
        <taxon>Chromobacteriaceae</taxon>
        <taxon>Chromobacterium</taxon>
    </lineage>
</organism>
<dbReference type="NCBIfam" id="TIGR01709">
    <property type="entry name" value="typeII_sec_gspL"/>
    <property type="match status" value="1"/>
</dbReference>
<gene>
    <name evidence="2" type="ORF">CBW21_06805</name>
</gene>
<dbReference type="InterPro" id="IPR007812">
    <property type="entry name" value="T2SS_protein-GspL"/>
</dbReference>
<evidence type="ECO:0000259" key="1">
    <source>
        <dbReference type="Pfam" id="PF05134"/>
    </source>
</evidence>
<evidence type="ECO:0000313" key="3">
    <source>
        <dbReference type="Proteomes" id="UP000196342"/>
    </source>
</evidence>
<dbReference type="AlphaFoldDB" id="A0A202BBJ7"/>
<sequence length="410" mass="43942">MTAAARRRGPVETNMTTLRLYLRPGWPDSEPGLPWALLGARGELSAQGDSAPGGWPKAEQCELVLPAGRTLFTDVKLPDAVKQPTPAVIGFALEEGLANDPGANLYALGEALPGGRRAVAATEAAGLRRAVAMLKSLGRLCDRIVPEECLLSPPPAGGWSVTRLSDRWLVRAAAPYAASLPRGGGQHEQALFASLLSTAMPARLQLCGVDSAEEVLARLPGWQGETARGEACDWRSARRHGGYDFAQGDLAANRYWRDWAPSLKKTGWLLGGLLAAQILLTLGQSGWYAWQKHSLSQQIRAAATPWIGGQAQPGSSALAMTRAVDRLRLSHGLPARDDLVELMGALAAVSGRELQVRTLEYEAGRLKLQVAEVPAESLARWRKQLAARQIMLDATSSQPGSKQLVVAREP</sequence>
<dbReference type="Proteomes" id="UP000196342">
    <property type="component" value="Unassembled WGS sequence"/>
</dbReference>
<dbReference type="GO" id="GO:0015627">
    <property type="term" value="C:type II protein secretion system complex"/>
    <property type="evidence" value="ECO:0007669"/>
    <property type="project" value="InterPro"/>
</dbReference>
<dbReference type="SUPFAM" id="SSF53067">
    <property type="entry name" value="Actin-like ATPase domain"/>
    <property type="match status" value="1"/>
</dbReference>
<feature type="domain" description="GspL cytoplasmic actin-ATPase-like" evidence="1">
    <location>
        <begin position="56"/>
        <end position="180"/>
    </location>
</feature>
<evidence type="ECO:0000313" key="2">
    <source>
        <dbReference type="EMBL" id="OVE48916.1"/>
    </source>
</evidence>
<reference evidence="2 3" key="1">
    <citation type="submission" date="2017-05" db="EMBL/GenBank/DDBJ databases">
        <title>Chromobacterium violaceum GHPS1 isolated from Hydrocarbon polluted soil in French Guiana display an awesome secondary metabolite arsenal and a battery of drug and heavy-metal-resistance and detoxification of xenobiotics proteins.</title>
        <authorList>
            <person name="Belbahri L."/>
        </authorList>
    </citation>
    <scope>NUCLEOTIDE SEQUENCE [LARGE SCALE GENOMIC DNA]</scope>
    <source>
        <strain evidence="2 3">GHPS1</strain>
    </source>
</reference>
<dbReference type="InterPro" id="IPR043129">
    <property type="entry name" value="ATPase_NBD"/>
</dbReference>
<dbReference type="EMBL" id="NHOO01000005">
    <property type="protein sequence ID" value="OVE48916.1"/>
    <property type="molecule type" value="Genomic_DNA"/>
</dbReference>
<dbReference type="Gene3D" id="3.30.420.380">
    <property type="match status" value="1"/>
</dbReference>